<keyword evidence="2" id="KW-1185">Reference proteome</keyword>
<evidence type="ECO:0000313" key="2">
    <source>
        <dbReference type="Proteomes" id="UP000315364"/>
    </source>
</evidence>
<name>A0A5B8LZJ2_9HYPH</name>
<protein>
    <submittedName>
        <fullName evidence="1">Uncharacterized protein</fullName>
    </submittedName>
</protein>
<dbReference type="RefSeq" id="WP_146292148.1">
    <property type="nucleotide sequence ID" value="NZ_CP042304.1"/>
</dbReference>
<proteinExistence type="predicted"/>
<dbReference type="AlphaFoldDB" id="A0A5B8LZJ2"/>
<dbReference type="Proteomes" id="UP000315364">
    <property type="component" value="Chromosome"/>
</dbReference>
<reference evidence="1 2" key="1">
    <citation type="submission" date="2019-07" db="EMBL/GenBank/DDBJ databases">
        <title>Full genome sequence of Devosia sp. Gsoil 520.</title>
        <authorList>
            <person name="Im W.-T."/>
        </authorList>
    </citation>
    <scope>NUCLEOTIDE SEQUENCE [LARGE SCALE GENOMIC DNA]</scope>
    <source>
        <strain evidence="1 2">Gsoil 520</strain>
    </source>
</reference>
<evidence type="ECO:0000313" key="1">
    <source>
        <dbReference type="EMBL" id="QDZ12792.1"/>
    </source>
</evidence>
<gene>
    <name evidence="1" type="ORF">FPZ08_19815</name>
</gene>
<sequence>MARAVRDQLEQALYSLPRHDGRAQAIALQIEESIEVALEIELTRVDQAAQEPAPLAERR</sequence>
<dbReference type="KEGG" id="dea:FPZ08_19815"/>
<organism evidence="1 2">
    <name type="scientific">Devosia ginsengisoli</name>
    <dbReference type="NCBI Taxonomy" id="400770"/>
    <lineage>
        <taxon>Bacteria</taxon>
        <taxon>Pseudomonadati</taxon>
        <taxon>Pseudomonadota</taxon>
        <taxon>Alphaproteobacteria</taxon>
        <taxon>Hyphomicrobiales</taxon>
        <taxon>Devosiaceae</taxon>
        <taxon>Devosia</taxon>
    </lineage>
</organism>
<dbReference type="EMBL" id="CP042304">
    <property type="protein sequence ID" value="QDZ12792.1"/>
    <property type="molecule type" value="Genomic_DNA"/>
</dbReference>
<accession>A0A5B8LZJ2</accession>